<organism evidence="1">
    <name type="scientific">Anguilla anguilla</name>
    <name type="common">European freshwater eel</name>
    <name type="synonym">Muraena anguilla</name>
    <dbReference type="NCBI Taxonomy" id="7936"/>
    <lineage>
        <taxon>Eukaryota</taxon>
        <taxon>Metazoa</taxon>
        <taxon>Chordata</taxon>
        <taxon>Craniata</taxon>
        <taxon>Vertebrata</taxon>
        <taxon>Euteleostomi</taxon>
        <taxon>Actinopterygii</taxon>
        <taxon>Neopterygii</taxon>
        <taxon>Teleostei</taxon>
        <taxon>Anguilliformes</taxon>
        <taxon>Anguillidae</taxon>
        <taxon>Anguilla</taxon>
    </lineage>
</organism>
<dbReference type="EMBL" id="GBXM01103535">
    <property type="protein sequence ID" value="JAH05042.1"/>
    <property type="molecule type" value="Transcribed_RNA"/>
</dbReference>
<reference evidence="1" key="1">
    <citation type="submission" date="2014-11" db="EMBL/GenBank/DDBJ databases">
        <authorList>
            <person name="Amaro Gonzalez C."/>
        </authorList>
    </citation>
    <scope>NUCLEOTIDE SEQUENCE</scope>
</reference>
<reference evidence="1" key="2">
    <citation type="journal article" date="2015" name="Fish Shellfish Immunol.">
        <title>Early steps in the European eel (Anguilla anguilla)-Vibrio vulnificus interaction in the gills: Role of the RtxA13 toxin.</title>
        <authorList>
            <person name="Callol A."/>
            <person name="Pajuelo D."/>
            <person name="Ebbesson L."/>
            <person name="Teles M."/>
            <person name="MacKenzie S."/>
            <person name="Amaro C."/>
        </authorList>
    </citation>
    <scope>NUCLEOTIDE SEQUENCE</scope>
</reference>
<proteinExistence type="predicted"/>
<sequence length="39" mass="4551">MIYDLSSLYTLYVKSSSSFWIALVVTRALRHPHIVSKMH</sequence>
<name>A0A0E9PL60_ANGAN</name>
<evidence type="ECO:0000313" key="1">
    <source>
        <dbReference type="EMBL" id="JAH05042.1"/>
    </source>
</evidence>
<protein>
    <submittedName>
        <fullName evidence="1">Uncharacterized protein</fullName>
    </submittedName>
</protein>
<accession>A0A0E9PL60</accession>
<dbReference type="AlphaFoldDB" id="A0A0E9PL60"/>